<comment type="cofactor">
    <cofactor evidence="1 4">
        <name>a divalent metal cation</name>
        <dbReference type="ChEBI" id="CHEBI:60240"/>
    </cofactor>
</comment>
<keyword evidence="2 4" id="KW-0378">Hydrolase</keyword>
<comment type="caution">
    <text evidence="4">Lacks conserved residue(s) required for the propagation of feature annotation.</text>
</comment>
<keyword evidence="6" id="KW-1185">Reference proteome</keyword>
<feature type="active site" description="Proton acceptor" evidence="4">
    <location>
        <position position="77"/>
    </location>
</feature>
<feature type="site" description="Important for substrate specificity" evidence="4">
    <location>
        <position position="15"/>
    </location>
</feature>
<dbReference type="PANTHER" id="PTHR43213">
    <property type="entry name" value="BIFUNCTIONAL DTTP/UTP PYROPHOSPHATASE/METHYLTRANSFERASE PROTEIN-RELATED"/>
    <property type="match status" value="1"/>
</dbReference>
<comment type="subcellular location">
    <subcellularLocation>
        <location evidence="4">Cytoplasm</location>
    </subcellularLocation>
</comment>
<organism evidence="5 6">
    <name type="scientific">Chitinivorax tropicus</name>
    <dbReference type="NCBI Taxonomy" id="714531"/>
    <lineage>
        <taxon>Bacteria</taxon>
        <taxon>Pseudomonadati</taxon>
        <taxon>Pseudomonadota</taxon>
        <taxon>Betaproteobacteria</taxon>
        <taxon>Chitinivorax</taxon>
    </lineage>
</organism>
<dbReference type="PIRSF" id="PIRSF006305">
    <property type="entry name" value="Maf"/>
    <property type="match status" value="1"/>
</dbReference>
<feature type="site" description="Important for substrate specificity" evidence="4">
    <location>
        <position position="160"/>
    </location>
</feature>
<evidence type="ECO:0000313" key="5">
    <source>
        <dbReference type="EMBL" id="MBB5018391.1"/>
    </source>
</evidence>
<dbReference type="CDD" id="cd00555">
    <property type="entry name" value="Maf"/>
    <property type="match status" value="1"/>
</dbReference>
<feature type="site" description="Important for substrate specificity" evidence="4">
    <location>
        <position position="78"/>
    </location>
</feature>
<dbReference type="Proteomes" id="UP000575898">
    <property type="component" value="Unassembled WGS sequence"/>
</dbReference>
<comment type="catalytic activity">
    <reaction evidence="4">
        <text>UTP + H2O = UMP + diphosphate + H(+)</text>
        <dbReference type="Rhea" id="RHEA:29395"/>
        <dbReference type="ChEBI" id="CHEBI:15377"/>
        <dbReference type="ChEBI" id="CHEBI:15378"/>
        <dbReference type="ChEBI" id="CHEBI:33019"/>
        <dbReference type="ChEBI" id="CHEBI:46398"/>
        <dbReference type="ChEBI" id="CHEBI:57865"/>
        <dbReference type="EC" id="3.6.1.9"/>
    </reaction>
</comment>
<accession>A0A840MT50</accession>
<evidence type="ECO:0000256" key="4">
    <source>
        <dbReference type="HAMAP-Rule" id="MF_00528"/>
    </source>
</evidence>
<comment type="similarity">
    <text evidence="4">Belongs to the Maf family. YhdE subfamily.</text>
</comment>
<dbReference type="EC" id="3.6.1.9" evidence="4"/>
<dbReference type="Pfam" id="PF02545">
    <property type="entry name" value="Maf"/>
    <property type="match status" value="1"/>
</dbReference>
<evidence type="ECO:0000313" key="6">
    <source>
        <dbReference type="Proteomes" id="UP000575898"/>
    </source>
</evidence>
<comment type="catalytic activity">
    <reaction evidence="4">
        <text>dTTP + H2O = dTMP + diphosphate + H(+)</text>
        <dbReference type="Rhea" id="RHEA:28534"/>
        <dbReference type="ChEBI" id="CHEBI:15377"/>
        <dbReference type="ChEBI" id="CHEBI:15378"/>
        <dbReference type="ChEBI" id="CHEBI:33019"/>
        <dbReference type="ChEBI" id="CHEBI:37568"/>
        <dbReference type="ChEBI" id="CHEBI:63528"/>
        <dbReference type="EC" id="3.6.1.9"/>
    </reaction>
</comment>
<dbReference type="EMBL" id="JACHHY010000008">
    <property type="protein sequence ID" value="MBB5018391.1"/>
    <property type="molecule type" value="Genomic_DNA"/>
</dbReference>
<dbReference type="PANTHER" id="PTHR43213:SF5">
    <property type="entry name" value="BIFUNCTIONAL DTTP_UTP PYROPHOSPHATASE_METHYLTRANSFERASE PROTEIN-RELATED"/>
    <property type="match status" value="1"/>
</dbReference>
<sequence>MIQDRRIYLASASPRRKELLTNLGIPLEVIRADINEDPLPGEAPIAYTERLAREKAESGWAHVLQFGLPLRPLLAADTTVVLGDRIIGKPVDEADAAAILRQLSGTEHQVVTSVAMRDAERLELKTSVSHVRFRKLSEAEISNYVHSREPMDKAGAYGIQGLAGIFVEEIRGSFTGIVGLPLCETAALLADFGHPVL</sequence>
<dbReference type="RefSeq" id="WP_184037592.1">
    <property type="nucleotide sequence ID" value="NZ_JACHHY010000008.1"/>
</dbReference>
<proteinExistence type="inferred from homology"/>
<dbReference type="HAMAP" id="MF_00528">
    <property type="entry name" value="Maf"/>
    <property type="match status" value="1"/>
</dbReference>
<evidence type="ECO:0000256" key="1">
    <source>
        <dbReference type="ARBA" id="ARBA00001968"/>
    </source>
</evidence>
<dbReference type="AlphaFoldDB" id="A0A840MT50"/>
<dbReference type="SUPFAM" id="SSF52972">
    <property type="entry name" value="ITPase-like"/>
    <property type="match status" value="1"/>
</dbReference>
<comment type="caution">
    <text evidence="5">The sequence shown here is derived from an EMBL/GenBank/DDBJ whole genome shotgun (WGS) entry which is preliminary data.</text>
</comment>
<comment type="function">
    <text evidence="4">Nucleoside triphosphate pyrophosphatase that hydrolyzes dTTP and UTP. May have a dual role in cell division arrest and in preventing the incorporation of modified nucleotides into cellular nucleic acids.</text>
</comment>
<keyword evidence="4" id="KW-0963">Cytoplasm</keyword>
<dbReference type="GO" id="GO:0009117">
    <property type="term" value="P:nucleotide metabolic process"/>
    <property type="evidence" value="ECO:0007669"/>
    <property type="project" value="UniProtKB-KW"/>
</dbReference>
<evidence type="ECO:0000256" key="3">
    <source>
        <dbReference type="ARBA" id="ARBA00023080"/>
    </source>
</evidence>
<dbReference type="Gene3D" id="3.90.950.10">
    <property type="match status" value="1"/>
</dbReference>
<dbReference type="GO" id="GO:0005737">
    <property type="term" value="C:cytoplasm"/>
    <property type="evidence" value="ECO:0007669"/>
    <property type="project" value="UniProtKB-SubCell"/>
</dbReference>
<evidence type="ECO:0000256" key="2">
    <source>
        <dbReference type="ARBA" id="ARBA00022801"/>
    </source>
</evidence>
<keyword evidence="3 4" id="KW-0546">Nucleotide metabolism</keyword>
<gene>
    <name evidence="5" type="ORF">HNQ59_001679</name>
</gene>
<dbReference type="InterPro" id="IPR029001">
    <property type="entry name" value="ITPase-like_fam"/>
</dbReference>
<reference evidence="5 6" key="1">
    <citation type="submission" date="2020-08" db="EMBL/GenBank/DDBJ databases">
        <title>Genomic Encyclopedia of Type Strains, Phase IV (KMG-IV): sequencing the most valuable type-strain genomes for metagenomic binning, comparative biology and taxonomic classification.</title>
        <authorList>
            <person name="Goeker M."/>
        </authorList>
    </citation>
    <scope>NUCLEOTIDE SEQUENCE [LARGE SCALE GENOMIC DNA]</scope>
    <source>
        <strain evidence="5 6">DSM 27165</strain>
    </source>
</reference>
<name>A0A840MT50_9PROT</name>
<dbReference type="NCBIfam" id="TIGR00172">
    <property type="entry name" value="maf"/>
    <property type="match status" value="1"/>
</dbReference>
<protein>
    <recommendedName>
        <fullName evidence="4">dTTP/UTP pyrophosphatase</fullName>
        <shortName evidence="4">dTTPase/UTPase</shortName>
        <ecNumber evidence="4">3.6.1.9</ecNumber>
    </recommendedName>
    <alternativeName>
        <fullName evidence="4">Nucleoside triphosphate pyrophosphatase</fullName>
    </alternativeName>
    <alternativeName>
        <fullName evidence="4">Nucleotide pyrophosphatase</fullName>
        <shortName evidence="4">Nucleotide PPase</shortName>
    </alternativeName>
</protein>
<dbReference type="GO" id="GO:0047429">
    <property type="term" value="F:nucleoside triphosphate diphosphatase activity"/>
    <property type="evidence" value="ECO:0007669"/>
    <property type="project" value="UniProtKB-EC"/>
</dbReference>
<dbReference type="InterPro" id="IPR003697">
    <property type="entry name" value="Maf-like"/>
</dbReference>